<accession>A0A397PBD5</accession>
<organism evidence="1 2">
    <name type="scientific">Hephaestia caeni</name>
    <dbReference type="NCBI Taxonomy" id="645617"/>
    <lineage>
        <taxon>Bacteria</taxon>
        <taxon>Pseudomonadati</taxon>
        <taxon>Pseudomonadota</taxon>
        <taxon>Alphaproteobacteria</taxon>
        <taxon>Sphingomonadales</taxon>
        <taxon>Sphingomonadaceae</taxon>
        <taxon>Hephaestia</taxon>
    </lineage>
</organism>
<dbReference type="AlphaFoldDB" id="A0A397PBD5"/>
<protein>
    <submittedName>
        <fullName evidence="1">Gluconate 2-dehydrogenase subunit 3-like protein</fullName>
    </submittedName>
</protein>
<gene>
    <name evidence="1" type="ORF">DFR49_0238</name>
</gene>
<keyword evidence="2" id="KW-1185">Reference proteome</keyword>
<dbReference type="PROSITE" id="PS51318">
    <property type="entry name" value="TAT"/>
    <property type="match status" value="1"/>
</dbReference>
<proteinExistence type="predicted"/>
<dbReference type="InterPro" id="IPR027056">
    <property type="entry name" value="Gluconate_2DH_su3"/>
</dbReference>
<reference evidence="1 2" key="1">
    <citation type="submission" date="2018-08" db="EMBL/GenBank/DDBJ databases">
        <title>Genomic Encyclopedia of Type Strains, Phase IV (KMG-IV): sequencing the most valuable type-strain genomes for metagenomic binning, comparative biology and taxonomic classification.</title>
        <authorList>
            <person name="Goeker M."/>
        </authorList>
    </citation>
    <scope>NUCLEOTIDE SEQUENCE [LARGE SCALE GENOMIC DNA]</scope>
    <source>
        <strain evidence="1 2">DSM 25527</strain>
    </source>
</reference>
<dbReference type="Proteomes" id="UP000266568">
    <property type="component" value="Unassembled WGS sequence"/>
</dbReference>
<evidence type="ECO:0000313" key="2">
    <source>
        <dbReference type="Proteomes" id="UP000266568"/>
    </source>
</evidence>
<evidence type="ECO:0000313" key="1">
    <source>
        <dbReference type="EMBL" id="RIA45713.1"/>
    </source>
</evidence>
<sequence>MDRVNRLEGLDRRALIRRALLLVGGAALSLPRAVLAGEGAPYLAPERLDTLAAYADSLIPATDTAGAIDAGVPRTIDAMLRDWASDKTRADFAATLDALDDAARSATGKKLAVLSADRRAPVVAAFDADRIAALDSAYIRLRELTLIAYYLSEPGATQELRYELIPGVWEADIALGDDRRAWAV</sequence>
<dbReference type="InterPro" id="IPR006311">
    <property type="entry name" value="TAT_signal"/>
</dbReference>
<name>A0A397PBD5_9SPHN</name>
<dbReference type="Pfam" id="PF13618">
    <property type="entry name" value="Gluconate_2-dh3"/>
    <property type="match status" value="1"/>
</dbReference>
<dbReference type="OrthoDB" id="6385145at2"/>
<dbReference type="EMBL" id="QXDC01000002">
    <property type="protein sequence ID" value="RIA45713.1"/>
    <property type="molecule type" value="Genomic_DNA"/>
</dbReference>
<comment type="caution">
    <text evidence="1">The sequence shown here is derived from an EMBL/GenBank/DDBJ whole genome shotgun (WGS) entry which is preliminary data.</text>
</comment>